<proteinExistence type="predicted"/>
<evidence type="ECO:0000313" key="1">
    <source>
        <dbReference type="EMBL" id="KAF6720647.1"/>
    </source>
</evidence>
<comment type="caution">
    <text evidence="1">The sequence shown here is derived from an EMBL/GenBank/DDBJ whole genome shotgun (WGS) entry which is preliminary data.</text>
</comment>
<sequence length="117" mass="13496">MEGDEMSMDEEDLQTWIRVQVGKAELIPPTVLQKYYELHRLLEKRQNQSIQMLQLCRSLTACENIVTELYAGLGWDYEDSDSSEGNKPPGDGGKLCSARYSDVLFYKLMIKSTFFLF</sequence>
<gene>
    <name evidence="1" type="ORF">FQA47_002301</name>
</gene>
<dbReference type="AlphaFoldDB" id="A0A834F770"/>
<organism evidence="1 2">
    <name type="scientific">Oryzias melastigma</name>
    <name type="common">Marine medaka</name>
    <dbReference type="NCBI Taxonomy" id="30732"/>
    <lineage>
        <taxon>Eukaryota</taxon>
        <taxon>Metazoa</taxon>
        <taxon>Chordata</taxon>
        <taxon>Craniata</taxon>
        <taxon>Vertebrata</taxon>
        <taxon>Euteleostomi</taxon>
        <taxon>Actinopterygii</taxon>
        <taxon>Neopterygii</taxon>
        <taxon>Teleostei</taxon>
        <taxon>Neoteleostei</taxon>
        <taxon>Acanthomorphata</taxon>
        <taxon>Ovalentaria</taxon>
        <taxon>Atherinomorphae</taxon>
        <taxon>Beloniformes</taxon>
        <taxon>Adrianichthyidae</taxon>
        <taxon>Oryziinae</taxon>
        <taxon>Oryzias</taxon>
    </lineage>
</organism>
<name>A0A834F770_ORYME</name>
<protein>
    <submittedName>
        <fullName evidence="1">Uncharacterized protein</fullName>
    </submittedName>
</protein>
<dbReference type="Proteomes" id="UP000646548">
    <property type="component" value="Unassembled WGS sequence"/>
</dbReference>
<dbReference type="EMBL" id="WKFB01000519">
    <property type="protein sequence ID" value="KAF6720647.1"/>
    <property type="molecule type" value="Genomic_DNA"/>
</dbReference>
<reference evidence="1" key="1">
    <citation type="journal article" name="BMC Genomics">
        <title>Long-read sequencing and de novo genome assembly of marine medaka (Oryzias melastigma).</title>
        <authorList>
            <person name="Liang P."/>
            <person name="Saqib H.S.A."/>
            <person name="Ni X."/>
            <person name="Shen Y."/>
        </authorList>
    </citation>
    <scope>NUCLEOTIDE SEQUENCE</scope>
    <source>
        <strain evidence="1">Bigg-433</strain>
    </source>
</reference>
<accession>A0A834F770</accession>
<evidence type="ECO:0000313" key="2">
    <source>
        <dbReference type="Proteomes" id="UP000646548"/>
    </source>
</evidence>